<organism evidence="4 5">
    <name type="scientific">Rhizobium leguminosarum</name>
    <dbReference type="NCBI Taxonomy" id="384"/>
    <lineage>
        <taxon>Bacteria</taxon>
        <taxon>Pseudomonadati</taxon>
        <taxon>Pseudomonadota</taxon>
        <taxon>Alphaproteobacteria</taxon>
        <taxon>Hyphomicrobiales</taxon>
        <taxon>Rhizobiaceae</taxon>
        <taxon>Rhizobium/Agrobacterium group</taxon>
        <taxon>Rhizobium</taxon>
    </lineage>
</organism>
<keyword evidence="1 2" id="KW-0238">DNA-binding</keyword>
<dbReference type="SUPFAM" id="SSF48452">
    <property type="entry name" value="TPR-like"/>
    <property type="match status" value="1"/>
</dbReference>
<dbReference type="GO" id="GO:0003677">
    <property type="term" value="F:DNA binding"/>
    <property type="evidence" value="ECO:0007669"/>
    <property type="project" value="UniProtKB-UniRule"/>
</dbReference>
<dbReference type="CDD" id="cd00383">
    <property type="entry name" value="trans_reg_C"/>
    <property type="match status" value="1"/>
</dbReference>
<dbReference type="Pfam" id="PF14559">
    <property type="entry name" value="TPR_19"/>
    <property type="match status" value="1"/>
</dbReference>
<dbReference type="InterPro" id="IPR001867">
    <property type="entry name" value="OmpR/PhoB-type_DNA-bd"/>
</dbReference>
<dbReference type="AlphaFoldDB" id="A0A2Z4YDR2"/>
<dbReference type="SUPFAM" id="SSF46894">
    <property type="entry name" value="C-terminal effector domain of the bipartite response regulators"/>
    <property type="match status" value="1"/>
</dbReference>
<evidence type="ECO:0000313" key="5">
    <source>
        <dbReference type="Proteomes" id="UP000251166"/>
    </source>
</evidence>
<dbReference type="PROSITE" id="PS51755">
    <property type="entry name" value="OMPR_PHOB"/>
    <property type="match status" value="1"/>
</dbReference>
<evidence type="ECO:0000313" key="4">
    <source>
        <dbReference type="EMBL" id="AXA39510.1"/>
    </source>
</evidence>
<dbReference type="Pfam" id="PF00486">
    <property type="entry name" value="Trans_reg_C"/>
    <property type="match status" value="1"/>
</dbReference>
<name>A0A2Z4YDR2_RHILE</name>
<dbReference type="InterPro" id="IPR036388">
    <property type="entry name" value="WH-like_DNA-bd_sf"/>
</dbReference>
<evidence type="ECO:0000256" key="2">
    <source>
        <dbReference type="PROSITE-ProRule" id="PRU01091"/>
    </source>
</evidence>
<dbReference type="EMBL" id="CP030760">
    <property type="protein sequence ID" value="AXA39510.1"/>
    <property type="molecule type" value="Genomic_DNA"/>
</dbReference>
<dbReference type="GO" id="GO:0006355">
    <property type="term" value="P:regulation of DNA-templated transcription"/>
    <property type="evidence" value="ECO:0007669"/>
    <property type="project" value="InterPro"/>
</dbReference>
<dbReference type="SMART" id="SM00862">
    <property type="entry name" value="Trans_reg_C"/>
    <property type="match status" value="1"/>
</dbReference>
<dbReference type="GO" id="GO:0000160">
    <property type="term" value="P:phosphorelay signal transduction system"/>
    <property type="evidence" value="ECO:0007669"/>
    <property type="project" value="InterPro"/>
</dbReference>
<sequence length="530" mass="57657">MHQRVDPLSVCEIFTLCFCMGSSRLSFGPFLYDPVTGSLSREGKSVATGPRPAALLGLLLEAEGRVVTKADLMERAWPGLAVEEGNLTVQIATLRKLLGARPDGTEWIVTVPRVGYRLPRRDDAGMAPVAPQLPSVAVLPFVNLGGDVDQDYFADGVVTEIITALARFRSFSVVSRHSAFIYKGRSIDVRQVAAELGVRYVLEGSIRREGGQVRINVQLVDGVTATNLWADHFEDGISHIFAFQDRITERVASIVEPAIEIAEIQRSRRDRPNSPAVYDLYLRALAAIIDESIESNAAAYALLQEALAMEPENAMLLSHAAWALEHRITMGWPRLGTEDKAECISLARRGLQHSAGDPRVMAHCGMALLQTGKDYEGGMAVLEAAAAANPNDLMVAACSGIAALHCGDIDQALERLHRAVRLGPRDPDARFSLTGIAMAEIFRGNYEAAISYASRSLALNAHFDPTYWMLIAAHAHLGNMEQARQFLHALEAMAPDVTLEGILAGQPAKDPQRFAPVLEGLTRAGMRPRP</sequence>
<dbReference type="Proteomes" id="UP000251166">
    <property type="component" value="Chromosome"/>
</dbReference>
<accession>A0A2Z4YDR2</accession>
<feature type="domain" description="OmpR/PhoB-type" evidence="3">
    <location>
        <begin position="22"/>
        <end position="120"/>
    </location>
</feature>
<dbReference type="Gene3D" id="1.10.10.10">
    <property type="entry name" value="Winged helix-like DNA-binding domain superfamily/Winged helix DNA-binding domain"/>
    <property type="match status" value="1"/>
</dbReference>
<gene>
    <name evidence="4" type="ORF">DLJ82_1909</name>
</gene>
<dbReference type="InterPro" id="IPR016032">
    <property type="entry name" value="Sig_transdc_resp-reg_C-effctor"/>
</dbReference>
<proteinExistence type="predicted"/>
<evidence type="ECO:0000256" key="1">
    <source>
        <dbReference type="ARBA" id="ARBA00023125"/>
    </source>
</evidence>
<dbReference type="InterPro" id="IPR011990">
    <property type="entry name" value="TPR-like_helical_dom_sf"/>
</dbReference>
<dbReference type="Gene3D" id="3.40.50.10070">
    <property type="entry name" value="TolB, N-terminal domain"/>
    <property type="match status" value="1"/>
</dbReference>
<dbReference type="Gene3D" id="1.25.40.10">
    <property type="entry name" value="Tetratricopeptide repeat domain"/>
    <property type="match status" value="1"/>
</dbReference>
<protein>
    <submittedName>
        <fullName evidence="4">Transcriptional regulatory protein, C terminal family protein</fullName>
    </submittedName>
</protein>
<evidence type="ECO:0000259" key="3">
    <source>
        <dbReference type="PROSITE" id="PS51755"/>
    </source>
</evidence>
<reference evidence="4 5" key="1">
    <citation type="submission" date="2018-07" db="EMBL/GenBank/DDBJ databases">
        <title>Rhizobium leguminosarum strain:ATCC 14479 Genome sequencing and assembly.</title>
        <authorList>
            <person name="Chakraborty R."/>
        </authorList>
    </citation>
    <scope>NUCLEOTIDE SEQUENCE [LARGE SCALE GENOMIC DNA]</scope>
    <source>
        <strain evidence="4 5">ATCC 14479</strain>
    </source>
</reference>
<feature type="DNA-binding region" description="OmpR/PhoB-type" evidence="2">
    <location>
        <begin position="22"/>
        <end position="120"/>
    </location>
</feature>